<proteinExistence type="predicted"/>
<organism evidence="1">
    <name type="scientific">Rhodosorus marinus</name>
    <dbReference type="NCBI Taxonomy" id="101924"/>
    <lineage>
        <taxon>Eukaryota</taxon>
        <taxon>Rhodophyta</taxon>
        <taxon>Stylonematophyceae</taxon>
        <taxon>Stylonematales</taxon>
        <taxon>Stylonemataceae</taxon>
        <taxon>Rhodosorus</taxon>
    </lineage>
</organism>
<accession>A0A7S0BGJ3</accession>
<reference evidence="1" key="1">
    <citation type="submission" date="2021-01" db="EMBL/GenBank/DDBJ databases">
        <authorList>
            <person name="Corre E."/>
            <person name="Pelletier E."/>
            <person name="Niang G."/>
            <person name="Scheremetjew M."/>
            <person name="Finn R."/>
            <person name="Kale V."/>
            <person name="Holt S."/>
            <person name="Cochrane G."/>
            <person name="Meng A."/>
            <person name="Brown T."/>
            <person name="Cohen L."/>
        </authorList>
    </citation>
    <scope>NUCLEOTIDE SEQUENCE</scope>
    <source>
        <strain evidence="1">UTEX LB 2760</strain>
    </source>
</reference>
<dbReference type="EMBL" id="HBEK01004922">
    <property type="protein sequence ID" value="CAD8392721.1"/>
    <property type="molecule type" value="Transcribed_RNA"/>
</dbReference>
<evidence type="ECO:0008006" key="2">
    <source>
        <dbReference type="Google" id="ProtNLM"/>
    </source>
</evidence>
<gene>
    <name evidence="1" type="ORF">RMAR0315_LOCUS2706</name>
</gene>
<protein>
    <recommendedName>
        <fullName evidence="2">CHCH domain-containing protein</fullName>
    </recommendedName>
</protein>
<sequence>MAPNCGPKFERVLSCMEEKHSANSCRDVVHEFLMCQREFVRTVAREQQVKGPGKMRETGKPVAVADALPSQNTQITPRREIQLIIDMTLVNSMATAAKHQALAMKDTWKTLWEPETRQIFVKYCGRICKNLPVVVDKTFSEALGWSSGGKGRS</sequence>
<name>A0A7S0BGJ3_9RHOD</name>
<dbReference type="AlphaFoldDB" id="A0A7S0BGJ3"/>
<evidence type="ECO:0000313" key="1">
    <source>
        <dbReference type="EMBL" id="CAD8392721.1"/>
    </source>
</evidence>